<dbReference type="InterPro" id="IPR002869">
    <property type="entry name" value="Pyrv_flavodox_OxRed_cen"/>
</dbReference>
<dbReference type="EMBL" id="SGBD01000004">
    <property type="protein sequence ID" value="RZD14019.1"/>
    <property type="molecule type" value="Genomic_DNA"/>
</dbReference>
<dbReference type="PANTHER" id="PTHR43854:SF1">
    <property type="entry name" value="INDOLEPYRUVATE OXIDOREDUCTASE SUBUNIT IORB"/>
    <property type="match status" value="1"/>
</dbReference>
<evidence type="ECO:0000313" key="3">
    <source>
        <dbReference type="EMBL" id="RZD14019.1"/>
    </source>
</evidence>
<evidence type="ECO:0000256" key="1">
    <source>
        <dbReference type="ARBA" id="ARBA00023002"/>
    </source>
</evidence>
<sequence>MDTQNILVCGIGGQGVVLAGKIISHAAFEKGFDVKTSEVHGMSQRGGSVSTHIRFGDKVFSPLIPGQSADILLSFDIYETLRYARDFADKKTLIISSNYGKIPLWASARENDRISIAEISGALKINFDKLLMVNNKETAMSLGNIKVANIILIGLLSKFTDIEEDFWLKVIKDNVPKKTEEINIKSFLAGRNEK</sequence>
<feature type="domain" description="Pyruvate/ketoisovalerate oxidoreductase catalytic" evidence="2">
    <location>
        <begin position="12"/>
        <end position="191"/>
    </location>
</feature>
<accession>A0A519B9Q1</accession>
<comment type="caution">
    <text evidence="3">The sequence shown here is derived from an EMBL/GenBank/DDBJ whole genome shotgun (WGS) entry which is preliminary data.</text>
</comment>
<dbReference type="PANTHER" id="PTHR43854">
    <property type="entry name" value="INDOLEPYRUVATE OXIDOREDUCTASE SUBUNIT IORB"/>
    <property type="match status" value="1"/>
</dbReference>
<organism evidence="3 4">
    <name type="scientific">Candidatus Acidulodesulfobacterium ferriphilum</name>
    <dbReference type="NCBI Taxonomy" id="2597223"/>
    <lineage>
        <taxon>Bacteria</taxon>
        <taxon>Deltaproteobacteria</taxon>
        <taxon>Candidatus Acidulodesulfobacterales</taxon>
        <taxon>Candidatus Acidulodesulfobacterium</taxon>
    </lineage>
</organism>
<dbReference type="Pfam" id="PF01558">
    <property type="entry name" value="POR"/>
    <property type="match status" value="1"/>
</dbReference>
<proteinExistence type="predicted"/>
<dbReference type="InterPro" id="IPR052198">
    <property type="entry name" value="IorB_Oxidoreductase"/>
</dbReference>
<dbReference type="Proteomes" id="UP000320813">
    <property type="component" value="Unassembled WGS sequence"/>
</dbReference>
<dbReference type="GO" id="GO:0016903">
    <property type="term" value="F:oxidoreductase activity, acting on the aldehyde or oxo group of donors"/>
    <property type="evidence" value="ECO:0007669"/>
    <property type="project" value="InterPro"/>
</dbReference>
<keyword evidence="1" id="KW-0560">Oxidoreductase</keyword>
<evidence type="ECO:0000313" key="4">
    <source>
        <dbReference type="Proteomes" id="UP000320813"/>
    </source>
</evidence>
<evidence type="ECO:0000259" key="2">
    <source>
        <dbReference type="Pfam" id="PF01558"/>
    </source>
</evidence>
<gene>
    <name evidence="3" type="ORF">EVJ47_07220</name>
</gene>
<dbReference type="SUPFAM" id="SSF53323">
    <property type="entry name" value="Pyruvate-ferredoxin oxidoreductase, PFOR, domain III"/>
    <property type="match status" value="1"/>
</dbReference>
<dbReference type="InterPro" id="IPR019752">
    <property type="entry name" value="Pyrv/ketoisovalerate_OxRed_cat"/>
</dbReference>
<keyword evidence="3" id="KW-0670">Pyruvate</keyword>
<name>A0A519B9Q1_9DELT</name>
<dbReference type="Gene3D" id="3.40.920.10">
    <property type="entry name" value="Pyruvate-ferredoxin oxidoreductase, PFOR, domain III"/>
    <property type="match status" value="1"/>
</dbReference>
<dbReference type="AlphaFoldDB" id="A0A519B9Q1"/>
<protein>
    <submittedName>
        <fullName evidence="3">Indolepyruvate oxidoreductase subunit beta</fullName>
    </submittedName>
</protein>
<reference evidence="3 4" key="1">
    <citation type="submission" date="2019-01" db="EMBL/GenBank/DDBJ databases">
        <title>Insights into ecological role of a new deltaproteobacterial order Candidatus Sinidesulfobacterales (Sva0485) by metagenomics and metatranscriptomics.</title>
        <authorList>
            <person name="Tan S."/>
            <person name="Liu J."/>
            <person name="Fang Y."/>
            <person name="Hedlund B.P."/>
            <person name="Lian Z.H."/>
            <person name="Huang L.Y."/>
            <person name="Li J.T."/>
            <person name="Huang L.N."/>
            <person name="Li W.J."/>
            <person name="Jiang H.C."/>
            <person name="Dong H.L."/>
            <person name="Shu W.S."/>
        </authorList>
    </citation>
    <scope>NUCLEOTIDE SEQUENCE [LARGE SCALE GENOMIC DNA]</scope>
    <source>
        <strain evidence="3">AP3</strain>
    </source>
</reference>